<evidence type="ECO:0000313" key="2">
    <source>
        <dbReference type="Proteomes" id="UP000305709"/>
    </source>
</evidence>
<dbReference type="AlphaFoldDB" id="A0A5C4N7G4"/>
<organism evidence="1 2">
    <name type="scientific">Rubellimicrobium roseum</name>
    <dbReference type="NCBI Taxonomy" id="687525"/>
    <lineage>
        <taxon>Bacteria</taxon>
        <taxon>Pseudomonadati</taxon>
        <taxon>Pseudomonadota</taxon>
        <taxon>Alphaproteobacteria</taxon>
        <taxon>Rhodobacterales</taxon>
        <taxon>Roseobacteraceae</taxon>
        <taxon>Rubellimicrobium</taxon>
    </lineage>
</organism>
<dbReference type="Proteomes" id="UP000305709">
    <property type="component" value="Unassembled WGS sequence"/>
</dbReference>
<accession>A0A5C4N7G4</accession>
<dbReference type="OrthoDB" id="4736977at2"/>
<name>A0A5C4N7G4_9RHOB</name>
<comment type="caution">
    <text evidence="1">The sequence shown here is derived from an EMBL/GenBank/DDBJ whole genome shotgun (WGS) entry which is preliminary data.</text>
</comment>
<evidence type="ECO:0000313" key="1">
    <source>
        <dbReference type="EMBL" id="TNC63123.1"/>
    </source>
</evidence>
<protein>
    <submittedName>
        <fullName evidence="1">Uncharacterized protein</fullName>
    </submittedName>
</protein>
<dbReference type="EMBL" id="VDFV01000052">
    <property type="protein sequence ID" value="TNC63123.1"/>
    <property type="molecule type" value="Genomic_DNA"/>
</dbReference>
<gene>
    <name evidence="1" type="ORF">FHG71_19750</name>
</gene>
<keyword evidence="2" id="KW-1185">Reference proteome</keyword>
<sequence>MSTVLAALAVPVAADVPYEIINGSPLTVMEIYASAMGETSWSDDLLYAHVIPPGKANSIRIASLDGQCDYSLLLILEDGREQRHRTNICRTKHYTLGPLE</sequence>
<proteinExistence type="predicted"/>
<reference evidence="1 2" key="1">
    <citation type="submission" date="2019-06" db="EMBL/GenBank/DDBJ databases">
        <authorList>
            <person name="Jiang L."/>
        </authorList>
    </citation>
    <scope>NUCLEOTIDE SEQUENCE [LARGE SCALE GENOMIC DNA]</scope>
    <source>
        <strain evidence="1 2">YIM 48858</strain>
    </source>
</reference>